<organism evidence="1 2">
    <name type="scientific">Venturia nashicola</name>
    <dbReference type="NCBI Taxonomy" id="86259"/>
    <lineage>
        <taxon>Eukaryota</taxon>
        <taxon>Fungi</taxon>
        <taxon>Dikarya</taxon>
        <taxon>Ascomycota</taxon>
        <taxon>Pezizomycotina</taxon>
        <taxon>Dothideomycetes</taxon>
        <taxon>Pleosporomycetidae</taxon>
        <taxon>Venturiales</taxon>
        <taxon>Venturiaceae</taxon>
        <taxon>Venturia</taxon>
    </lineage>
</organism>
<accession>A0A4Z1PEY0</accession>
<dbReference type="EMBL" id="SNSC02000001">
    <property type="protein sequence ID" value="TID27513.1"/>
    <property type="molecule type" value="Genomic_DNA"/>
</dbReference>
<dbReference type="AlphaFoldDB" id="A0A4Z1PEY0"/>
<name>A0A4Z1PEY0_9PEZI</name>
<gene>
    <name evidence="1" type="ORF">E6O75_ATG00280</name>
</gene>
<dbReference type="Proteomes" id="UP000298493">
    <property type="component" value="Unassembled WGS sequence"/>
</dbReference>
<evidence type="ECO:0000313" key="1">
    <source>
        <dbReference type="EMBL" id="TID27513.1"/>
    </source>
</evidence>
<proteinExistence type="predicted"/>
<comment type="caution">
    <text evidence="1">The sequence shown here is derived from an EMBL/GenBank/DDBJ whole genome shotgun (WGS) entry which is preliminary data.</text>
</comment>
<protein>
    <submittedName>
        <fullName evidence="1">Uncharacterized protein</fullName>
    </submittedName>
</protein>
<keyword evidence="2" id="KW-1185">Reference proteome</keyword>
<evidence type="ECO:0000313" key="2">
    <source>
        <dbReference type="Proteomes" id="UP000298493"/>
    </source>
</evidence>
<sequence length="149" mass="16898">MGAEGDQVASVKCKKVVWFDFFSSSNSCLDAESILEACAFSSRRYDWWLTIHDIAFRVTRLSERIGILRNAKQHLNVDSVYALNGFWFELLSGPPGYEHKYQADFTASRSLRMPSFRDHAETTAFVTSTQASKRIILQMATSQPAYLSV</sequence>
<reference evidence="1 2" key="1">
    <citation type="submission" date="2019-04" db="EMBL/GenBank/DDBJ databases">
        <title>High contiguity whole genome sequence and gene annotation resource for two Venturia nashicola isolates.</title>
        <authorList>
            <person name="Prokchorchik M."/>
            <person name="Won K."/>
            <person name="Lee Y."/>
            <person name="Choi E.D."/>
            <person name="Segonzac C."/>
            <person name="Sohn K.H."/>
        </authorList>
    </citation>
    <scope>NUCLEOTIDE SEQUENCE [LARGE SCALE GENOMIC DNA]</scope>
    <source>
        <strain evidence="1 2">PRI2</strain>
    </source>
</reference>